<dbReference type="GO" id="GO:0030288">
    <property type="term" value="C:outer membrane-bounded periplasmic space"/>
    <property type="evidence" value="ECO:0007669"/>
    <property type="project" value="TreeGrafter"/>
</dbReference>
<dbReference type="GO" id="GO:0009002">
    <property type="term" value="F:serine-type D-Ala-D-Ala carboxypeptidase activity"/>
    <property type="evidence" value="ECO:0007669"/>
    <property type="project" value="UniProtKB-EC"/>
</dbReference>
<name>A0A1M7PPS1_9BACI</name>
<dbReference type="Gene3D" id="1.10.3810.10">
    <property type="entry name" value="Biosynthetic peptidoglycan transglycosylase-like"/>
    <property type="match status" value="1"/>
</dbReference>
<dbReference type="STRING" id="1027249.SAMN05216179_2400"/>
<reference evidence="17 18" key="1">
    <citation type="submission" date="2016-11" db="EMBL/GenBank/DDBJ databases">
        <authorList>
            <person name="Jaros S."/>
            <person name="Januszkiewicz K."/>
            <person name="Wedrychowicz H."/>
        </authorList>
    </citation>
    <scope>NUCLEOTIDE SEQUENCE [LARGE SCALE GENOMIC DNA]</scope>
    <source>
        <strain evidence="17 18">CGMCC 1.10681</strain>
    </source>
</reference>
<dbReference type="GO" id="GO:0008658">
    <property type="term" value="F:penicillin binding"/>
    <property type="evidence" value="ECO:0007669"/>
    <property type="project" value="InterPro"/>
</dbReference>
<evidence type="ECO:0000256" key="7">
    <source>
        <dbReference type="ARBA" id="ARBA00022801"/>
    </source>
</evidence>
<keyword evidence="5" id="KW-0328">Glycosyltransferase</keyword>
<dbReference type="Gene3D" id="2.60.40.10">
    <property type="entry name" value="Immunoglobulins"/>
    <property type="match status" value="2"/>
</dbReference>
<keyword evidence="10" id="KW-0511">Multifunctional enzyme</keyword>
<dbReference type="RefSeq" id="WP_073202073.1">
    <property type="nucleotide sequence ID" value="NZ_FRCZ01000004.1"/>
</dbReference>
<evidence type="ECO:0000256" key="14">
    <source>
        <dbReference type="SAM" id="MobiDB-lite"/>
    </source>
</evidence>
<feature type="domain" description="Fibronectin type-III" evidence="16">
    <location>
        <begin position="687"/>
        <end position="772"/>
    </location>
</feature>
<dbReference type="Pfam" id="PF00905">
    <property type="entry name" value="Transpeptidase"/>
    <property type="match status" value="1"/>
</dbReference>
<dbReference type="PROSITE" id="PS50853">
    <property type="entry name" value="FN3"/>
    <property type="match status" value="1"/>
</dbReference>
<comment type="catalytic activity">
    <reaction evidence="12">
        <text>Preferential cleavage: (Ac)2-L-Lys-D-Ala-|-D-Ala. Also transpeptidation of peptidyl-alanyl moieties that are N-acyl substituents of D-alanine.</text>
        <dbReference type="EC" id="3.4.16.4"/>
    </reaction>
</comment>
<keyword evidence="15" id="KW-1133">Transmembrane helix</keyword>
<evidence type="ECO:0000256" key="10">
    <source>
        <dbReference type="ARBA" id="ARBA00023268"/>
    </source>
</evidence>
<evidence type="ECO:0000256" key="4">
    <source>
        <dbReference type="ARBA" id="ARBA00022670"/>
    </source>
</evidence>
<dbReference type="InterPro" id="IPR036950">
    <property type="entry name" value="PBP_transglycosylase"/>
</dbReference>
<evidence type="ECO:0000256" key="2">
    <source>
        <dbReference type="ARBA" id="ARBA00007739"/>
    </source>
</evidence>
<gene>
    <name evidence="17" type="ORF">SAMN05216179_2400</name>
</gene>
<sequence length="924" mass="102747">MADKSRSRIARREQLKQNKSKKKPIGKKIMKYALIAILLIGLGVGVLFTYYISTAPPLDAELLSDPASTNLYDINEEVFAKLGAEKRTKIQYSELSTVLEDAILATEDVRFHDHMGIDLKRIGGAVIANFRDGFGSQGASTITQQVVKGSFLSNDKKLKRKVQEQWLALKLDREFSKEEIMEMYVNKIYYGAGAYGVAMAAEVYFGKTDLEELTLAEAAILAGIPQRPSAYDPFVNPDLTKERMNTVLNLMVQHNKISEEEADEAREVNIEELLTEKKPDFVKYEGFIQQVRKEVQEKTGADIYKDSLNVYTTLDPEAQEHVELLLSDAEDNPIDYSEDEDMQVGLTVLDTKTGAIRAIGPGRNRGNNGWNYAIDGDGRQGGSAMKPIISYGPAIEELQWSTYHQINDDKPYPIAGTDESIRNWNRSYQGWMSIRYALQESLNVPAVKTLEEVGYSTAKEFAEGIGMDFEADFTITDAIGGAGSSVTPVEMAGAYAAFGNEGMYNEPFSVLRVDYADRRSEELQSESTVAMSDSTAYMVTDMLKTVVTEGTGTRANVSNLPLAGKTGTTNLTDEEGGGSPDAWFAGYTTNYTIAVWTGIDKERKALNNTKVAQDLFRETMSFISQDVETADFVKPDSVVEVQVEKGSNPAKRPSEFTPDSEIVTELFVKGTEPGKNEVSEKYDKLDPVSNLSASYDEEEEMITAKWEYEEDDVQFNVSAGTDGSLSELTETDDKQVEISNVDKGTTYTIEVIAVNDDMESDPVTVTVEVPEDEPEDLPQVSQLHQTFDPANRSALISWEYNEDGPIEFEITVQEGGQTIDQFNTNKKSVNIKQLQNNKSYTISVTPFLKNNDVRGPSASIEVSTQGIGNEEENENEDGNQEDQEEQQNEQDDDETPNDNNEDGDSNDDQEQHEQDDQNQEQGNQ</sequence>
<dbReference type="NCBIfam" id="TIGR02074">
    <property type="entry name" value="PBP_1a_fam"/>
    <property type="match status" value="1"/>
</dbReference>
<keyword evidence="3" id="KW-0121">Carboxypeptidase</keyword>
<evidence type="ECO:0000256" key="12">
    <source>
        <dbReference type="ARBA" id="ARBA00034000"/>
    </source>
</evidence>
<dbReference type="InterPro" id="IPR023346">
    <property type="entry name" value="Lysozyme-like_dom_sf"/>
</dbReference>
<evidence type="ECO:0000256" key="1">
    <source>
        <dbReference type="ARBA" id="ARBA00007090"/>
    </source>
</evidence>
<evidence type="ECO:0000313" key="17">
    <source>
        <dbReference type="EMBL" id="SHN19169.1"/>
    </source>
</evidence>
<keyword evidence="11" id="KW-0961">Cell wall biogenesis/degradation</keyword>
<evidence type="ECO:0000256" key="11">
    <source>
        <dbReference type="ARBA" id="ARBA00023316"/>
    </source>
</evidence>
<feature type="compositionally biased region" description="Basic and acidic residues" evidence="14">
    <location>
        <begin position="1"/>
        <end position="16"/>
    </location>
</feature>
<proteinExistence type="inferred from homology"/>
<dbReference type="FunFam" id="1.10.3810.10:FF:000001">
    <property type="entry name" value="Penicillin-binding protein 1A"/>
    <property type="match status" value="1"/>
</dbReference>
<dbReference type="InterPro" id="IPR013783">
    <property type="entry name" value="Ig-like_fold"/>
</dbReference>
<feature type="compositionally biased region" description="Acidic residues" evidence="14">
    <location>
        <begin position="869"/>
        <end position="908"/>
    </location>
</feature>
<evidence type="ECO:0000256" key="6">
    <source>
        <dbReference type="ARBA" id="ARBA00022679"/>
    </source>
</evidence>
<keyword evidence="18" id="KW-1185">Reference proteome</keyword>
<dbReference type="AlphaFoldDB" id="A0A1M7PPS1"/>
<feature type="region of interest" description="Disordered" evidence="14">
    <location>
        <begin position="558"/>
        <end position="578"/>
    </location>
</feature>
<dbReference type="GO" id="GO:0008955">
    <property type="term" value="F:peptidoglycan glycosyltransferase activity"/>
    <property type="evidence" value="ECO:0007669"/>
    <property type="project" value="UniProtKB-EC"/>
</dbReference>
<dbReference type="CDD" id="cd00063">
    <property type="entry name" value="FN3"/>
    <property type="match status" value="2"/>
</dbReference>
<comment type="catalytic activity">
    <reaction evidence="13">
        <text>[GlcNAc-(1-&gt;4)-Mur2Ac(oyl-L-Ala-gamma-D-Glu-L-Lys-D-Ala-D-Ala)](n)-di-trans,octa-cis-undecaprenyl diphosphate + beta-D-GlcNAc-(1-&gt;4)-Mur2Ac(oyl-L-Ala-gamma-D-Glu-L-Lys-D-Ala-D-Ala)-di-trans,octa-cis-undecaprenyl diphosphate = [GlcNAc-(1-&gt;4)-Mur2Ac(oyl-L-Ala-gamma-D-Glu-L-Lys-D-Ala-D-Ala)](n+1)-di-trans,octa-cis-undecaprenyl diphosphate + di-trans,octa-cis-undecaprenyl diphosphate + H(+)</text>
        <dbReference type="Rhea" id="RHEA:23708"/>
        <dbReference type="Rhea" id="RHEA-COMP:9602"/>
        <dbReference type="Rhea" id="RHEA-COMP:9603"/>
        <dbReference type="ChEBI" id="CHEBI:15378"/>
        <dbReference type="ChEBI" id="CHEBI:58405"/>
        <dbReference type="ChEBI" id="CHEBI:60033"/>
        <dbReference type="ChEBI" id="CHEBI:78435"/>
        <dbReference type="EC" id="2.4.99.28"/>
    </reaction>
</comment>
<keyword evidence="4" id="KW-0645">Protease</keyword>
<dbReference type="GO" id="GO:0008360">
    <property type="term" value="P:regulation of cell shape"/>
    <property type="evidence" value="ECO:0007669"/>
    <property type="project" value="UniProtKB-KW"/>
</dbReference>
<keyword evidence="7" id="KW-0378">Hydrolase</keyword>
<dbReference type="SMART" id="SM00060">
    <property type="entry name" value="FN3"/>
    <property type="match status" value="2"/>
</dbReference>
<keyword evidence="8" id="KW-0133">Cell shape</keyword>
<evidence type="ECO:0000256" key="15">
    <source>
        <dbReference type="SAM" id="Phobius"/>
    </source>
</evidence>
<keyword evidence="15" id="KW-0472">Membrane</keyword>
<dbReference type="InterPro" id="IPR050396">
    <property type="entry name" value="Glycosyltr_51/Transpeptidase"/>
</dbReference>
<dbReference type="InterPro" id="IPR003961">
    <property type="entry name" value="FN3_dom"/>
</dbReference>
<organism evidence="17 18">
    <name type="scientific">Gracilibacillus kekensis</name>
    <dbReference type="NCBI Taxonomy" id="1027249"/>
    <lineage>
        <taxon>Bacteria</taxon>
        <taxon>Bacillati</taxon>
        <taxon>Bacillota</taxon>
        <taxon>Bacilli</taxon>
        <taxon>Bacillales</taxon>
        <taxon>Bacillaceae</taxon>
        <taxon>Gracilibacillus</taxon>
    </lineage>
</organism>
<dbReference type="InterPro" id="IPR001460">
    <property type="entry name" value="PCN-bd_Tpept"/>
</dbReference>
<dbReference type="PANTHER" id="PTHR32282:SF29">
    <property type="entry name" value="PENICILLIN-BINDING PROTEIN 1A"/>
    <property type="match status" value="1"/>
</dbReference>
<comment type="similarity">
    <text evidence="2">In the N-terminal section; belongs to the glycosyltransferase 51 family.</text>
</comment>
<dbReference type="Gene3D" id="3.40.710.10">
    <property type="entry name" value="DD-peptidase/beta-lactamase superfamily"/>
    <property type="match status" value="1"/>
</dbReference>
<dbReference type="Proteomes" id="UP000184184">
    <property type="component" value="Unassembled WGS sequence"/>
</dbReference>
<evidence type="ECO:0000256" key="8">
    <source>
        <dbReference type="ARBA" id="ARBA00022960"/>
    </source>
</evidence>
<evidence type="ECO:0000256" key="13">
    <source>
        <dbReference type="ARBA" id="ARBA00049902"/>
    </source>
</evidence>
<feature type="transmembrane region" description="Helical" evidence="15">
    <location>
        <begin position="29"/>
        <end position="52"/>
    </location>
</feature>
<dbReference type="GO" id="GO:0009252">
    <property type="term" value="P:peptidoglycan biosynthetic process"/>
    <property type="evidence" value="ECO:0007669"/>
    <property type="project" value="UniProtKB-KW"/>
</dbReference>
<evidence type="ECO:0000256" key="9">
    <source>
        <dbReference type="ARBA" id="ARBA00022984"/>
    </source>
</evidence>
<dbReference type="SUPFAM" id="SSF56601">
    <property type="entry name" value="beta-lactamase/transpeptidase-like"/>
    <property type="match status" value="1"/>
</dbReference>
<evidence type="ECO:0000256" key="5">
    <source>
        <dbReference type="ARBA" id="ARBA00022676"/>
    </source>
</evidence>
<comment type="similarity">
    <text evidence="1">In the C-terminal section; belongs to the transpeptidase family.</text>
</comment>
<dbReference type="SUPFAM" id="SSF53955">
    <property type="entry name" value="Lysozyme-like"/>
    <property type="match status" value="1"/>
</dbReference>
<feature type="region of interest" description="Disordered" evidence="14">
    <location>
        <begin position="848"/>
        <end position="924"/>
    </location>
</feature>
<dbReference type="GO" id="GO:0071555">
    <property type="term" value="P:cell wall organization"/>
    <property type="evidence" value="ECO:0007669"/>
    <property type="project" value="UniProtKB-KW"/>
</dbReference>
<dbReference type="InterPro" id="IPR036116">
    <property type="entry name" value="FN3_sf"/>
</dbReference>
<evidence type="ECO:0000313" key="18">
    <source>
        <dbReference type="Proteomes" id="UP000184184"/>
    </source>
</evidence>
<keyword evidence="6" id="KW-0808">Transferase</keyword>
<dbReference type="GO" id="GO:0006508">
    <property type="term" value="P:proteolysis"/>
    <property type="evidence" value="ECO:0007669"/>
    <property type="project" value="UniProtKB-KW"/>
</dbReference>
<dbReference type="OrthoDB" id="9766909at2"/>
<evidence type="ECO:0000256" key="3">
    <source>
        <dbReference type="ARBA" id="ARBA00022645"/>
    </source>
</evidence>
<keyword evidence="15" id="KW-0812">Transmembrane</keyword>
<dbReference type="SUPFAM" id="SSF49265">
    <property type="entry name" value="Fibronectin type III"/>
    <property type="match status" value="1"/>
</dbReference>
<keyword evidence="9" id="KW-0573">Peptidoglycan synthesis</keyword>
<dbReference type="InterPro" id="IPR001264">
    <property type="entry name" value="Glyco_trans_51"/>
</dbReference>
<feature type="region of interest" description="Disordered" evidence="14">
    <location>
        <begin position="1"/>
        <end position="22"/>
    </location>
</feature>
<protein>
    <submittedName>
        <fullName evidence="17">Penicillin-binding protein 1A</fullName>
    </submittedName>
</protein>
<evidence type="ECO:0000259" key="16">
    <source>
        <dbReference type="PROSITE" id="PS50853"/>
    </source>
</evidence>
<dbReference type="Pfam" id="PF00912">
    <property type="entry name" value="Transgly"/>
    <property type="match status" value="1"/>
</dbReference>
<dbReference type="InterPro" id="IPR012338">
    <property type="entry name" value="Beta-lactam/transpept-like"/>
</dbReference>
<dbReference type="PANTHER" id="PTHR32282">
    <property type="entry name" value="BINDING PROTEIN TRANSPEPTIDASE, PUTATIVE-RELATED"/>
    <property type="match status" value="1"/>
</dbReference>
<dbReference type="EMBL" id="FRCZ01000004">
    <property type="protein sequence ID" value="SHN19169.1"/>
    <property type="molecule type" value="Genomic_DNA"/>
</dbReference>
<accession>A0A1M7PPS1</accession>